<reference evidence="2 3" key="1">
    <citation type="submission" date="2019-12" db="EMBL/GenBank/DDBJ databases">
        <authorList>
            <person name="Scholz U."/>
            <person name="Mascher M."/>
            <person name="Fiebig A."/>
        </authorList>
    </citation>
    <scope>NUCLEOTIDE SEQUENCE</scope>
</reference>
<dbReference type="AlphaFoldDB" id="A0A7I8IJJ0"/>
<keyword evidence="3" id="KW-1185">Reference proteome</keyword>
<evidence type="ECO:0000313" key="2">
    <source>
        <dbReference type="EMBL" id="CAA2618338.1"/>
    </source>
</evidence>
<feature type="region of interest" description="Disordered" evidence="1">
    <location>
        <begin position="1"/>
        <end position="34"/>
    </location>
</feature>
<dbReference type="Proteomes" id="UP001189122">
    <property type="component" value="Unassembled WGS sequence"/>
</dbReference>
<name>A0A7I8IJJ0_SPIIN</name>
<accession>A0A7I8IJJ0</accession>
<evidence type="ECO:0000313" key="3">
    <source>
        <dbReference type="Proteomes" id="UP001189122"/>
    </source>
</evidence>
<evidence type="ECO:0000256" key="1">
    <source>
        <dbReference type="SAM" id="MobiDB-lite"/>
    </source>
</evidence>
<protein>
    <submittedName>
        <fullName evidence="2">Uncharacterized protein</fullName>
    </submittedName>
</protein>
<organism evidence="2">
    <name type="scientific">Spirodela intermedia</name>
    <name type="common">Intermediate duckweed</name>
    <dbReference type="NCBI Taxonomy" id="51605"/>
    <lineage>
        <taxon>Eukaryota</taxon>
        <taxon>Viridiplantae</taxon>
        <taxon>Streptophyta</taxon>
        <taxon>Embryophyta</taxon>
        <taxon>Tracheophyta</taxon>
        <taxon>Spermatophyta</taxon>
        <taxon>Magnoliopsida</taxon>
        <taxon>Liliopsida</taxon>
        <taxon>Araceae</taxon>
        <taxon>Lemnoideae</taxon>
        <taxon>Spirodela</taxon>
    </lineage>
</organism>
<gene>
    <name evidence="2" type="ORF">SI7747_04004505</name>
</gene>
<dbReference type="EMBL" id="CACRZD030000004">
    <property type="protein sequence ID" value="CAA6658055.1"/>
    <property type="molecule type" value="Genomic_DNA"/>
</dbReference>
<sequence length="73" mass="7773">MALRAEEWSSVELPYASRSPNPRERSSSCPSREALAGPAARASACSTMKALATGPTLEFSSTTSFLPENLQIV</sequence>
<proteinExistence type="predicted"/>
<dbReference type="EMBL" id="LR743591">
    <property type="protein sequence ID" value="CAA2618338.1"/>
    <property type="molecule type" value="Genomic_DNA"/>
</dbReference>